<evidence type="ECO:0000313" key="1">
    <source>
        <dbReference type="EMBL" id="AMB99278.1"/>
    </source>
</evidence>
<evidence type="ECO:0000313" key="2">
    <source>
        <dbReference type="Proteomes" id="UP000062260"/>
    </source>
</evidence>
<reference evidence="2" key="2">
    <citation type="submission" date="2016-01" db="EMBL/GenBank/DDBJ databases">
        <title>Six Aerococcus type strain genome sequencing and assembly using PacBio and Illumina Hiseq.</title>
        <authorList>
            <person name="Carkaci D."/>
            <person name="Dargis R."/>
            <person name="Nielsen X.C."/>
            <person name="Skovgaard O."/>
            <person name="Fuursted K."/>
            <person name="Christensen J.J."/>
        </authorList>
    </citation>
    <scope>NUCLEOTIDE SEQUENCE [LARGE SCALE GENOMIC DNA]</scope>
    <source>
        <strain evidence="2">CCUG42038B</strain>
    </source>
</reference>
<dbReference type="RefSeq" id="WP_067978707.1">
    <property type="nucleotide sequence ID" value="NZ_CP014163.1"/>
</dbReference>
<sequence length="72" mass="7025">MNFTKLEDQSLKSIRAGHNKWQQLGEVTKGMVEVGAGGAALGSVVCGPGCAVLGGLAGVAVGGATGALDAQN</sequence>
<keyword evidence="2" id="KW-1185">Reference proteome</keyword>
<dbReference type="STRING" id="128944.AWM75_04350"/>
<name>A0A109RGP6_9LACT</name>
<gene>
    <name evidence="1" type="ORF">AWM75_04350</name>
</gene>
<organism evidence="1 2">
    <name type="scientific">Aerococcus urinaehominis</name>
    <dbReference type="NCBI Taxonomy" id="128944"/>
    <lineage>
        <taxon>Bacteria</taxon>
        <taxon>Bacillati</taxon>
        <taxon>Bacillota</taxon>
        <taxon>Bacilli</taxon>
        <taxon>Lactobacillales</taxon>
        <taxon>Aerococcaceae</taxon>
        <taxon>Aerococcus</taxon>
    </lineage>
</organism>
<accession>A0A109RGP6</accession>
<dbReference type="KEGG" id="auh:AWM75_04350"/>
<dbReference type="Proteomes" id="UP000062260">
    <property type="component" value="Chromosome"/>
</dbReference>
<dbReference type="EMBL" id="CP014163">
    <property type="protein sequence ID" value="AMB99278.1"/>
    <property type="molecule type" value="Genomic_DNA"/>
</dbReference>
<dbReference type="AlphaFoldDB" id="A0A109RGP6"/>
<protein>
    <submittedName>
        <fullName evidence="1">Uncharacterized protein</fullName>
    </submittedName>
</protein>
<reference evidence="1 2" key="1">
    <citation type="journal article" date="2016" name="Genome Announc.">
        <title>Complete Genome Sequences of Aerococcus christensenii CCUG 28831T, Aerococcus sanguinicola CCUG 43001T, Aerococcus urinae CCUG 36881T, Aerococcus urinaeequi CCUG 28094T, Aerococcus urinaehominis CCUG 42038 BT, and Aerococcus viridans CCUG 4311T.</title>
        <authorList>
            <person name="Carkaci D."/>
            <person name="Dargis R."/>
            <person name="Nielsen X.C."/>
            <person name="Skovgaard O."/>
            <person name="Fuursted K."/>
            <person name="Christensen J.J."/>
        </authorList>
    </citation>
    <scope>NUCLEOTIDE SEQUENCE [LARGE SCALE GENOMIC DNA]</scope>
    <source>
        <strain evidence="1 2">CCUG42038B</strain>
    </source>
</reference>
<proteinExistence type="predicted"/>